<accession>A0A4Y7JES9</accession>
<organism evidence="1 2">
    <name type="scientific">Papaver somniferum</name>
    <name type="common">Opium poppy</name>
    <dbReference type="NCBI Taxonomy" id="3469"/>
    <lineage>
        <taxon>Eukaryota</taxon>
        <taxon>Viridiplantae</taxon>
        <taxon>Streptophyta</taxon>
        <taxon>Embryophyta</taxon>
        <taxon>Tracheophyta</taxon>
        <taxon>Spermatophyta</taxon>
        <taxon>Magnoliopsida</taxon>
        <taxon>Ranunculales</taxon>
        <taxon>Papaveraceae</taxon>
        <taxon>Papaveroideae</taxon>
        <taxon>Papaver</taxon>
    </lineage>
</organism>
<reference evidence="1 2" key="1">
    <citation type="journal article" date="2018" name="Science">
        <title>The opium poppy genome and morphinan production.</title>
        <authorList>
            <person name="Guo L."/>
            <person name="Winzer T."/>
            <person name="Yang X."/>
            <person name="Li Y."/>
            <person name="Ning Z."/>
            <person name="He Z."/>
            <person name="Teodor R."/>
            <person name="Lu Y."/>
            <person name="Bowser T.A."/>
            <person name="Graham I.A."/>
            <person name="Ye K."/>
        </authorList>
    </citation>
    <scope>NUCLEOTIDE SEQUENCE [LARGE SCALE GENOMIC DNA]</scope>
    <source>
        <strain evidence="2">cv. HN1</strain>
        <tissue evidence="1">Leaves</tissue>
    </source>
</reference>
<gene>
    <name evidence="1" type="ORF">C5167_005593</name>
</gene>
<dbReference type="EMBL" id="CM010718">
    <property type="protein sequence ID" value="RZC58298.1"/>
    <property type="molecule type" value="Genomic_DNA"/>
</dbReference>
<sequence length="65" mass="7471">MQLTKFRVTNTDSFEFTGQPYVAGNPEGELFKAVEGRSLFRTLNFFSPLCDSQEKRKTNAFFRAV</sequence>
<name>A0A4Y7JES9_PAPSO</name>
<evidence type="ECO:0000313" key="1">
    <source>
        <dbReference type="EMBL" id="RZC58298.1"/>
    </source>
</evidence>
<protein>
    <submittedName>
        <fullName evidence="1">Uncharacterized protein</fullName>
    </submittedName>
</protein>
<evidence type="ECO:0000313" key="2">
    <source>
        <dbReference type="Proteomes" id="UP000316621"/>
    </source>
</evidence>
<keyword evidence="2" id="KW-1185">Reference proteome</keyword>
<dbReference type="Gramene" id="RZC58298">
    <property type="protein sequence ID" value="RZC58298"/>
    <property type="gene ID" value="C5167_005593"/>
</dbReference>
<dbReference type="Proteomes" id="UP000316621">
    <property type="component" value="Chromosome 4"/>
</dbReference>
<proteinExistence type="predicted"/>
<dbReference type="AlphaFoldDB" id="A0A4Y7JES9"/>